<organism evidence="1 2">
    <name type="scientific">Deinococcus puniceus</name>
    <dbReference type="NCBI Taxonomy" id="1182568"/>
    <lineage>
        <taxon>Bacteria</taxon>
        <taxon>Thermotogati</taxon>
        <taxon>Deinococcota</taxon>
        <taxon>Deinococci</taxon>
        <taxon>Deinococcales</taxon>
        <taxon>Deinococcaceae</taxon>
        <taxon>Deinococcus</taxon>
    </lineage>
</organism>
<evidence type="ECO:0000313" key="2">
    <source>
        <dbReference type="Proteomes" id="UP000077363"/>
    </source>
</evidence>
<evidence type="ECO:0000313" key="1">
    <source>
        <dbReference type="EMBL" id="ANE44611.1"/>
    </source>
</evidence>
<gene>
    <name evidence="1" type="ORF">SU48_13520</name>
</gene>
<reference evidence="1 2" key="1">
    <citation type="submission" date="2015-01" db="EMBL/GenBank/DDBJ databases">
        <title>Deinococcus puniceus/DY1/ whole genome sequencing.</title>
        <authorList>
            <person name="Kim M.K."/>
            <person name="Srinivasan S."/>
            <person name="Lee J.-J."/>
        </authorList>
    </citation>
    <scope>NUCLEOTIDE SEQUENCE [LARGE SCALE GENOMIC DNA]</scope>
    <source>
        <strain evidence="1 2">DY1</strain>
    </source>
</reference>
<name>A0A172TC95_9DEIO</name>
<accession>A0A172TC95</accession>
<dbReference type="PATRIC" id="fig|1182568.3.peg.2789"/>
<proteinExistence type="predicted"/>
<dbReference type="EMBL" id="CP011387">
    <property type="protein sequence ID" value="ANE44611.1"/>
    <property type="molecule type" value="Genomic_DNA"/>
</dbReference>
<protein>
    <submittedName>
        <fullName evidence="1">Uncharacterized protein</fullName>
    </submittedName>
</protein>
<keyword evidence="2" id="KW-1185">Reference proteome</keyword>
<dbReference type="KEGG" id="dpu:SU48_13520"/>
<dbReference type="Proteomes" id="UP000077363">
    <property type="component" value="Chromosome"/>
</dbReference>
<dbReference type="AlphaFoldDB" id="A0A172TC95"/>
<sequence length="167" mass="18603">MMDLVMGNKMALVATGPCLSACSIIASGAAKVVVQPGAYLGFHWNAESNPAQLLGLANWNQIPKIEAFIKKERQINESLGVSQKLYEDAWRLVNLRQDEHTALLGGPVWLPTLKELKCYGYRVDEFWFPQNGDMNQISFINRIGLDVFTTDMIRTKTPGLSECVGQQ</sequence>